<reference evidence="2 3" key="1">
    <citation type="journal article" date="2018" name="Front. Plant Sci.">
        <title>Red Clover (Trifolium pratense) and Zigzag Clover (T. medium) - A Picture of Genomic Similarities and Differences.</title>
        <authorList>
            <person name="Dluhosova J."/>
            <person name="Istvanek J."/>
            <person name="Nedelnik J."/>
            <person name="Repkova J."/>
        </authorList>
    </citation>
    <scope>NUCLEOTIDE SEQUENCE [LARGE SCALE GENOMIC DNA]</scope>
    <source>
        <strain evidence="3">cv. 10/8</strain>
        <tissue evidence="2">Leaf</tissue>
    </source>
</reference>
<dbReference type="Proteomes" id="UP000265520">
    <property type="component" value="Unassembled WGS sequence"/>
</dbReference>
<dbReference type="EMBL" id="LXQA011384958">
    <property type="protein sequence ID" value="MCI95372.1"/>
    <property type="molecule type" value="Genomic_DNA"/>
</dbReference>
<feature type="signal peptide" evidence="1">
    <location>
        <begin position="1"/>
        <end position="27"/>
    </location>
</feature>
<evidence type="ECO:0000313" key="2">
    <source>
        <dbReference type="EMBL" id="MCI95372.1"/>
    </source>
</evidence>
<organism evidence="2 3">
    <name type="scientific">Trifolium medium</name>
    <dbReference type="NCBI Taxonomy" id="97028"/>
    <lineage>
        <taxon>Eukaryota</taxon>
        <taxon>Viridiplantae</taxon>
        <taxon>Streptophyta</taxon>
        <taxon>Embryophyta</taxon>
        <taxon>Tracheophyta</taxon>
        <taxon>Spermatophyta</taxon>
        <taxon>Magnoliopsida</taxon>
        <taxon>eudicotyledons</taxon>
        <taxon>Gunneridae</taxon>
        <taxon>Pentapetalae</taxon>
        <taxon>rosids</taxon>
        <taxon>fabids</taxon>
        <taxon>Fabales</taxon>
        <taxon>Fabaceae</taxon>
        <taxon>Papilionoideae</taxon>
        <taxon>50 kb inversion clade</taxon>
        <taxon>NPAAA clade</taxon>
        <taxon>Hologalegina</taxon>
        <taxon>IRL clade</taxon>
        <taxon>Trifolieae</taxon>
        <taxon>Trifolium</taxon>
    </lineage>
</organism>
<proteinExistence type="predicted"/>
<keyword evidence="1" id="KW-0732">Signal</keyword>
<feature type="chain" id="PRO_5017214601" evidence="1">
    <location>
        <begin position="28"/>
        <end position="36"/>
    </location>
</feature>
<dbReference type="AlphaFoldDB" id="A0A392W6M7"/>
<sequence length="36" mass="3996">MAPSALSSVTTFRFLALLLLLLRPIDAGHDYHDALR</sequence>
<comment type="caution">
    <text evidence="2">The sequence shown here is derived from an EMBL/GenBank/DDBJ whole genome shotgun (WGS) entry which is preliminary data.</text>
</comment>
<evidence type="ECO:0000256" key="1">
    <source>
        <dbReference type="SAM" id="SignalP"/>
    </source>
</evidence>
<name>A0A392W6M7_9FABA</name>
<accession>A0A392W6M7</accession>
<feature type="non-terminal residue" evidence="2">
    <location>
        <position position="36"/>
    </location>
</feature>
<keyword evidence="3" id="KW-1185">Reference proteome</keyword>
<evidence type="ECO:0000313" key="3">
    <source>
        <dbReference type="Proteomes" id="UP000265520"/>
    </source>
</evidence>
<protein>
    <submittedName>
        <fullName evidence="2">Uncharacterized protein</fullName>
    </submittedName>
</protein>